<accession>A0A1G6A575</accession>
<protein>
    <submittedName>
        <fullName evidence="1">Uncharacterized membrane protein</fullName>
    </submittedName>
</protein>
<proteinExistence type="predicted"/>
<organism evidence="1 2">
    <name type="scientific">Bauldia litoralis</name>
    <dbReference type="NCBI Taxonomy" id="665467"/>
    <lineage>
        <taxon>Bacteria</taxon>
        <taxon>Pseudomonadati</taxon>
        <taxon>Pseudomonadota</taxon>
        <taxon>Alphaproteobacteria</taxon>
        <taxon>Hyphomicrobiales</taxon>
        <taxon>Kaistiaceae</taxon>
        <taxon>Bauldia</taxon>
    </lineage>
</organism>
<dbReference type="EMBL" id="FMXQ01000001">
    <property type="protein sequence ID" value="SDB03173.1"/>
    <property type="molecule type" value="Genomic_DNA"/>
</dbReference>
<dbReference type="AlphaFoldDB" id="A0A1G6A575"/>
<dbReference type="STRING" id="665467.SAMN02982931_00148"/>
<reference evidence="1 2" key="1">
    <citation type="submission" date="2016-10" db="EMBL/GenBank/DDBJ databases">
        <authorList>
            <person name="de Groot N.N."/>
        </authorList>
    </citation>
    <scope>NUCLEOTIDE SEQUENCE [LARGE SCALE GENOMIC DNA]</scope>
    <source>
        <strain evidence="1 2">ATCC 35022</strain>
    </source>
</reference>
<dbReference type="InterPro" id="IPR009380">
    <property type="entry name" value="DUF1036"/>
</dbReference>
<evidence type="ECO:0000313" key="2">
    <source>
        <dbReference type="Proteomes" id="UP000199071"/>
    </source>
</evidence>
<sequence length="170" mass="18179">MTASIVLLAAVATGAFFMLRQGGTAEIRLLEAGAAPAGVSGSLTAESGAGGLRLCNKTPSRVGIAIGYKEDRRWTTEGWWNVDASSCETLMAGPLVSRFYYVYAIDYDQGGTWGGKAAMCTRDKMFTIHGIEDCVARGFERTGFFEVDTGEQRSWTVQLTEPGETGTGGR</sequence>
<keyword evidence="2" id="KW-1185">Reference proteome</keyword>
<gene>
    <name evidence="1" type="ORF">SAMN02982931_00148</name>
</gene>
<evidence type="ECO:0000313" key="1">
    <source>
        <dbReference type="EMBL" id="SDB03173.1"/>
    </source>
</evidence>
<dbReference type="Pfam" id="PF06282">
    <property type="entry name" value="DUF1036"/>
    <property type="match status" value="1"/>
</dbReference>
<dbReference type="Proteomes" id="UP000199071">
    <property type="component" value="Unassembled WGS sequence"/>
</dbReference>
<name>A0A1G6A575_9HYPH</name>